<name>A0A4C1YVC6_EUMVA</name>
<proteinExistence type="predicted"/>
<dbReference type="EMBL" id="BGZK01001392">
    <property type="protein sequence ID" value="GBP78933.1"/>
    <property type="molecule type" value="Genomic_DNA"/>
</dbReference>
<keyword evidence="1" id="KW-1133">Transmembrane helix</keyword>
<keyword evidence="1" id="KW-0812">Transmembrane</keyword>
<organism evidence="2 3">
    <name type="scientific">Eumeta variegata</name>
    <name type="common">Bagworm moth</name>
    <name type="synonym">Eumeta japonica</name>
    <dbReference type="NCBI Taxonomy" id="151549"/>
    <lineage>
        <taxon>Eukaryota</taxon>
        <taxon>Metazoa</taxon>
        <taxon>Ecdysozoa</taxon>
        <taxon>Arthropoda</taxon>
        <taxon>Hexapoda</taxon>
        <taxon>Insecta</taxon>
        <taxon>Pterygota</taxon>
        <taxon>Neoptera</taxon>
        <taxon>Endopterygota</taxon>
        <taxon>Lepidoptera</taxon>
        <taxon>Glossata</taxon>
        <taxon>Ditrysia</taxon>
        <taxon>Tineoidea</taxon>
        <taxon>Psychidae</taxon>
        <taxon>Oiketicinae</taxon>
        <taxon>Eumeta</taxon>
    </lineage>
</organism>
<evidence type="ECO:0000256" key="1">
    <source>
        <dbReference type="SAM" id="Phobius"/>
    </source>
</evidence>
<keyword evidence="1" id="KW-0472">Membrane</keyword>
<reference evidence="2 3" key="1">
    <citation type="journal article" date="2019" name="Commun. Biol.">
        <title>The bagworm genome reveals a unique fibroin gene that provides high tensile strength.</title>
        <authorList>
            <person name="Kono N."/>
            <person name="Nakamura H."/>
            <person name="Ohtoshi R."/>
            <person name="Tomita M."/>
            <person name="Numata K."/>
            <person name="Arakawa K."/>
        </authorList>
    </citation>
    <scope>NUCLEOTIDE SEQUENCE [LARGE SCALE GENOMIC DNA]</scope>
</reference>
<evidence type="ECO:0000313" key="2">
    <source>
        <dbReference type="EMBL" id="GBP78933.1"/>
    </source>
</evidence>
<sequence>MMRGRAWKIGAIISIPNVSKQLHKRLNSSTNIKYDARLFQSIATAGILVILRHIVTLFYPLVHYASDEPYLLVTAIVIEMSWALLILGLCLTLAVFLLVGIEKRRPGYVLTYLICGTLGTLALAIYWMIMISKGSRYFIYDGAFEIFFVIIVYSLSLTATYFVYRNIKLEKSNNMIYNVLQESGYNFRDVKEKSVV</sequence>
<accession>A0A4C1YVC6</accession>
<feature type="transmembrane region" description="Helical" evidence="1">
    <location>
        <begin position="82"/>
        <end position="101"/>
    </location>
</feature>
<dbReference type="Proteomes" id="UP000299102">
    <property type="component" value="Unassembled WGS sequence"/>
</dbReference>
<evidence type="ECO:0000313" key="3">
    <source>
        <dbReference type="Proteomes" id="UP000299102"/>
    </source>
</evidence>
<dbReference type="AlphaFoldDB" id="A0A4C1YVC6"/>
<feature type="transmembrane region" description="Helical" evidence="1">
    <location>
        <begin position="42"/>
        <end position="62"/>
    </location>
</feature>
<feature type="transmembrane region" description="Helical" evidence="1">
    <location>
        <begin position="142"/>
        <end position="164"/>
    </location>
</feature>
<keyword evidence="3" id="KW-1185">Reference proteome</keyword>
<gene>
    <name evidence="2" type="ORF">EVAR_55973_1</name>
</gene>
<protein>
    <submittedName>
        <fullName evidence="2">Uncharacterized protein</fullName>
    </submittedName>
</protein>
<comment type="caution">
    <text evidence="2">The sequence shown here is derived from an EMBL/GenBank/DDBJ whole genome shotgun (WGS) entry which is preliminary data.</text>
</comment>
<feature type="transmembrane region" description="Helical" evidence="1">
    <location>
        <begin position="108"/>
        <end position="130"/>
    </location>
</feature>